<gene>
    <name evidence="2" type="ORF">BJ991_001404</name>
</gene>
<evidence type="ECO:0000256" key="1">
    <source>
        <dbReference type="SAM" id="Phobius"/>
    </source>
</evidence>
<keyword evidence="1" id="KW-0812">Transmembrane</keyword>
<feature type="transmembrane region" description="Helical" evidence="1">
    <location>
        <begin position="97"/>
        <end position="119"/>
    </location>
</feature>
<sequence>MASTRTSHNDSTDSLDDRKAGLWGALLGLIVAAFVAVPFSAAIAFATHPHTQQLFAGRLEEATTGGYVAFWWFVAILLGSLPFLVGFGVAKLSGRTLLIVGGVIAVLIVVVVILGQIYVF</sequence>
<organism evidence="2 3">
    <name type="scientific">Microbacterium immunditiarum</name>
    <dbReference type="NCBI Taxonomy" id="337480"/>
    <lineage>
        <taxon>Bacteria</taxon>
        <taxon>Bacillati</taxon>
        <taxon>Actinomycetota</taxon>
        <taxon>Actinomycetes</taxon>
        <taxon>Micrococcales</taxon>
        <taxon>Microbacteriaceae</taxon>
        <taxon>Microbacterium</taxon>
    </lineage>
</organism>
<evidence type="ECO:0000313" key="2">
    <source>
        <dbReference type="EMBL" id="NYE19376.1"/>
    </source>
</evidence>
<comment type="caution">
    <text evidence="2">The sequence shown here is derived from an EMBL/GenBank/DDBJ whole genome shotgun (WGS) entry which is preliminary data.</text>
</comment>
<dbReference type="EMBL" id="JACCBV010000001">
    <property type="protein sequence ID" value="NYE19376.1"/>
    <property type="molecule type" value="Genomic_DNA"/>
</dbReference>
<dbReference type="Proteomes" id="UP000576969">
    <property type="component" value="Unassembled WGS sequence"/>
</dbReference>
<feature type="transmembrane region" description="Helical" evidence="1">
    <location>
        <begin position="21"/>
        <end position="47"/>
    </location>
</feature>
<accession>A0A7Y9GN51</accession>
<name>A0A7Y9GN51_9MICO</name>
<keyword evidence="1" id="KW-0472">Membrane</keyword>
<proteinExistence type="predicted"/>
<protein>
    <submittedName>
        <fullName evidence="2">Amino acid transporter</fullName>
    </submittedName>
</protein>
<evidence type="ECO:0000313" key="3">
    <source>
        <dbReference type="Proteomes" id="UP000576969"/>
    </source>
</evidence>
<keyword evidence="1" id="KW-1133">Transmembrane helix</keyword>
<dbReference type="AlphaFoldDB" id="A0A7Y9GN51"/>
<reference evidence="2 3" key="1">
    <citation type="submission" date="2020-07" db="EMBL/GenBank/DDBJ databases">
        <title>Sequencing the genomes of 1000 actinobacteria strains.</title>
        <authorList>
            <person name="Klenk H.-P."/>
        </authorList>
    </citation>
    <scope>NUCLEOTIDE SEQUENCE [LARGE SCALE GENOMIC DNA]</scope>
    <source>
        <strain evidence="2 3">DSM 24662</strain>
    </source>
</reference>
<feature type="transmembrane region" description="Helical" evidence="1">
    <location>
        <begin position="67"/>
        <end position="90"/>
    </location>
</feature>
<dbReference type="RefSeq" id="WP_179488681.1">
    <property type="nucleotide sequence ID" value="NZ_JACCBV010000001.1"/>
</dbReference>
<keyword evidence="3" id="KW-1185">Reference proteome</keyword>